<dbReference type="EMBL" id="CP062983">
    <property type="protein sequence ID" value="QPC81664.1"/>
    <property type="molecule type" value="Genomic_DNA"/>
</dbReference>
<accession>A0A7S8E7B3</accession>
<dbReference type="GO" id="GO:0005694">
    <property type="term" value="C:chromosome"/>
    <property type="evidence" value="ECO:0007669"/>
    <property type="project" value="TreeGrafter"/>
</dbReference>
<sequence>MTRKKREINTSLLDSVTADMLGGDDIDFFQDDTLRVERILLELVRPDPLQPRRVLPDRIYQAFHGNRMTPTQALRDLIQTAQLAARQQGRPFNNVLDLLGNPDDDGEQDLPPLSPEEQLVHDLVNLAITIRDDGQVNPTTVVDVSEGVTRQFRIETGERRYWATWLLRDFISGYESDGMIPCIVIPHESASAFRQAKENTARSGLSSIAMARQVALLLLQIHGYPMPDGAVGYDFYRQALDLDLRGKREFTTLVLSSLGGLHKRQLSRYKSLLKLCDEALELADRHNLDESHLRLILHLEPADQVEVLRQCIAFNLTRKQLHDLLEKNHEEDDKDVEKLPKHVIQLTRIMKNGNMPDPSTIARALVNQEGNTNIARARLQTYARFYKKQRIISKIR</sequence>
<reference evidence="1 2" key="1">
    <citation type="submission" date="2020-02" db="EMBL/GenBank/DDBJ databases">
        <authorList>
            <person name="Zheng R.K."/>
            <person name="Sun C.M."/>
        </authorList>
    </citation>
    <scope>NUCLEOTIDE SEQUENCE [LARGE SCALE GENOMIC DNA]</scope>
    <source>
        <strain evidence="2">rifampicinis</strain>
    </source>
</reference>
<dbReference type="AlphaFoldDB" id="A0A7S8E7B3"/>
<dbReference type="InterPro" id="IPR050336">
    <property type="entry name" value="Chromosome_partition/occlusion"/>
</dbReference>
<dbReference type="SUPFAM" id="SSF109709">
    <property type="entry name" value="KorB DNA-binding domain-like"/>
    <property type="match status" value="1"/>
</dbReference>
<dbReference type="RefSeq" id="WP_195169735.1">
    <property type="nucleotide sequence ID" value="NZ_CP062983.1"/>
</dbReference>
<dbReference type="Gene3D" id="1.10.10.2830">
    <property type="match status" value="1"/>
</dbReference>
<dbReference type="PANTHER" id="PTHR33375">
    <property type="entry name" value="CHROMOSOME-PARTITIONING PROTEIN PARB-RELATED"/>
    <property type="match status" value="1"/>
</dbReference>
<evidence type="ECO:0000313" key="2">
    <source>
        <dbReference type="Proteomes" id="UP000594468"/>
    </source>
</evidence>
<dbReference type="KEGG" id="pmet:G4Y79_18510"/>
<proteinExistence type="predicted"/>
<organism evidence="1 2">
    <name type="scientific">Phototrophicus methaneseepsis</name>
    <dbReference type="NCBI Taxonomy" id="2710758"/>
    <lineage>
        <taxon>Bacteria</taxon>
        <taxon>Bacillati</taxon>
        <taxon>Chloroflexota</taxon>
        <taxon>Candidatus Thermofontia</taxon>
        <taxon>Phototrophicales</taxon>
        <taxon>Phototrophicaceae</taxon>
        <taxon>Phototrophicus</taxon>
    </lineage>
</organism>
<dbReference type="Proteomes" id="UP000594468">
    <property type="component" value="Chromosome"/>
</dbReference>
<evidence type="ECO:0000313" key="1">
    <source>
        <dbReference type="EMBL" id="QPC81664.1"/>
    </source>
</evidence>
<protein>
    <recommendedName>
        <fullName evidence="3">ParB/Sulfiredoxin domain-containing protein</fullName>
    </recommendedName>
</protein>
<gene>
    <name evidence="1" type="ORF">G4Y79_18510</name>
</gene>
<dbReference type="PANTHER" id="PTHR33375:SF1">
    <property type="entry name" value="CHROMOSOME-PARTITIONING PROTEIN PARB-RELATED"/>
    <property type="match status" value="1"/>
</dbReference>
<name>A0A7S8E7B3_9CHLR</name>
<keyword evidence="2" id="KW-1185">Reference proteome</keyword>
<dbReference type="GO" id="GO:0007059">
    <property type="term" value="P:chromosome segregation"/>
    <property type="evidence" value="ECO:0007669"/>
    <property type="project" value="TreeGrafter"/>
</dbReference>
<evidence type="ECO:0008006" key="3">
    <source>
        <dbReference type="Google" id="ProtNLM"/>
    </source>
</evidence>